<dbReference type="Proteomes" id="UP001140206">
    <property type="component" value="Chromosome 5"/>
</dbReference>
<feature type="domain" description="FBD" evidence="1">
    <location>
        <begin position="357"/>
        <end position="427"/>
    </location>
</feature>
<protein>
    <submittedName>
        <fullName evidence="2">F-box family protein</fullName>
    </submittedName>
</protein>
<sequence>MEEEADRISFLPEEIKISILSRLRLKYAVRTSALARSWRRIWTLLPSLCLDRYFDPLGLPLPVWYTNDPVTPNWIERVHHLVSSLRGPLLAFRLSHNLRPDQSPLLQSLLHLLLQKGLVETLKLYTNRGLVPVHLPPFQYVKVLELWRCNIILPPTFCGFNSLTTLVLIHVEISNHHLHLLIHASTHLTTLVLRSVTSKDSLSLNINLPLLRHLKFGIHESAEKVSVISAPCLEQAEISIAKHTDNGSEKLPRVTLGLVTSVAMASSLHLDCDVVNFLSLVTLPFNFTFPRLRCLKLFLNIINMDKGMHDVFIWFLRCMPFLEELKVKVLQFGDNSSMQTNKVKVRELLLKKQDDISCLNQTLKSVTIGVDIADVMTSITVVKFFLLNAKVLKLMKIRQYEFCFEPSMIMELQKVKMASLDAKVVLFSLKGEVNVR</sequence>
<accession>A0AAV8CBF6</accession>
<gene>
    <name evidence="2" type="ORF">LUZ62_087066</name>
</gene>
<dbReference type="InterPro" id="IPR001810">
    <property type="entry name" value="F-box_dom"/>
</dbReference>
<dbReference type="AlphaFoldDB" id="A0AAV8CBF6"/>
<dbReference type="Pfam" id="PF08387">
    <property type="entry name" value="FBD"/>
    <property type="match status" value="1"/>
</dbReference>
<proteinExistence type="predicted"/>
<dbReference type="InterPro" id="IPR036047">
    <property type="entry name" value="F-box-like_dom_sf"/>
</dbReference>
<evidence type="ECO:0000313" key="3">
    <source>
        <dbReference type="Proteomes" id="UP001140206"/>
    </source>
</evidence>
<dbReference type="InterPro" id="IPR050232">
    <property type="entry name" value="FBL13/AtMIF1-like"/>
</dbReference>
<dbReference type="Pfam" id="PF24758">
    <property type="entry name" value="LRR_At5g56370"/>
    <property type="match status" value="1"/>
</dbReference>
<name>A0AAV8CBF6_9POAL</name>
<dbReference type="PANTHER" id="PTHR31900:SF27">
    <property type="entry name" value="FBD DOMAIN-CONTAINING PROTEIN"/>
    <property type="match status" value="1"/>
</dbReference>
<dbReference type="PANTHER" id="PTHR31900">
    <property type="entry name" value="F-BOX/RNI SUPERFAMILY PROTEIN-RELATED"/>
    <property type="match status" value="1"/>
</dbReference>
<evidence type="ECO:0000313" key="2">
    <source>
        <dbReference type="EMBL" id="KAJ4752661.1"/>
    </source>
</evidence>
<dbReference type="SUPFAM" id="SSF81383">
    <property type="entry name" value="F-box domain"/>
    <property type="match status" value="1"/>
</dbReference>
<dbReference type="Pfam" id="PF00646">
    <property type="entry name" value="F-box"/>
    <property type="match status" value="1"/>
</dbReference>
<dbReference type="SMART" id="SM00579">
    <property type="entry name" value="FBD"/>
    <property type="match status" value="1"/>
</dbReference>
<dbReference type="InterPro" id="IPR006566">
    <property type="entry name" value="FBD"/>
</dbReference>
<keyword evidence="3" id="KW-1185">Reference proteome</keyword>
<dbReference type="InterPro" id="IPR055411">
    <property type="entry name" value="LRR_FXL15/At3g58940/PEG3-like"/>
</dbReference>
<dbReference type="SUPFAM" id="SSF52047">
    <property type="entry name" value="RNI-like"/>
    <property type="match status" value="1"/>
</dbReference>
<comment type="caution">
    <text evidence="2">The sequence shown here is derived from an EMBL/GenBank/DDBJ whole genome shotgun (WGS) entry which is preliminary data.</text>
</comment>
<evidence type="ECO:0000259" key="1">
    <source>
        <dbReference type="SMART" id="SM00579"/>
    </source>
</evidence>
<dbReference type="EMBL" id="JAMFTS010000005">
    <property type="protein sequence ID" value="KAJ4752661.1"/>
    <property type="molecule type" value="Genomic_DNA"/>
</dbReference>
<organism evidence="2 3">
    <name type="scientific">Rhynchospora pubera</name>
    <dbReference type="NCBI Taxonomy" id="906938"/>
    <lineage>
        <taxon>Eukaryota</taxon>
        <taxon>Viridiplantae</taxon>
        <taxon>Streptophyta</taxon>
        <taxon>Embryophyta</taxon>
        <taxon>Tracheophyta</taxon>
        <taxon>Spermatophyta</taxon>
        <taxon>Magnoliopsida</taxon>
        <taxon>Liliopsida</taxon>
        <taxon>Poales</taxon>
        <taxon>Cyperaceae</taxon>
        <taxon>Cyperoideae</taxon>
        <taxon>Rhynchosporeae</taxon>
        <taxon>Rhynchospora</taxon>
    </lineage>
</organism>
<reference evidence="2" key="1">
    <citation type="submission" date="2022-08" db="EMBL/GenBank/DDBJ databases">
        <authorList>
            <person name="Marques A."/>
        </authorList>
    </citation>
    <scope>NUCLEOTIDE SEQUENCE</scope>
    <source>
        <strain evidence="2">RhyPub2mFocal</strain>
        <tissue evidence="2">Leaves</tissue>
    </source>
</reference>